<dbReference type="Proteomes" id="UP001488838">
    <property type="component" value="Unassembled WGS sequence"/>
</dbReference>
<evidence type="ECO:0000313" key="2">
    <source>
        <dbReference type="Proteomes" id="UP001488838"/>
    </source>
</evidence>
<proteinExistence type="predicted"/>
<evidence type="ECO:0000313" key="1">
    <source>
        <dbReference type="EMBL" id="KAK7812611.1"/>
    </source>
</evidence>
<sequence>MGAINFLRSLLEPDPVKRPNIQQALANRWLNENYTGKVPCNVTYPNRISLEDLSPSVVLHMTEKLGYKNSDVINTVLSNRACHILAIYFLLNKKLERYLSGKSDIQDGICYKTQLYQIEKCRASKEPYEASLDTWTRDLEFHAVQSREGPHLLLQMGMPLPWSGRELLMAVPGCRESGMKFTATMPLLTVRKGDSERDQLSGAQGLEAEDWAFPAGWLLEQLHISL</sequence>
<name>A0AAW0IDV8_MYOGA</name>
<dbReference type="Gene3D" id="1.10.510.10">
    <property type="entry name" value="Transferase(Phosphotransferase) domain 1"/>
    <property type="match status" value="1"/>
</dbReference>
<organism evidence="1 2">
    <name type="scientific">Myodes glareolus</name>
    <name type="common">Bank vole</name>
    <name type="synonym">Clethrionomys glareolus</name>
    <dbReference type="NCBI Taxonomy" id="447135"/>
    <lineage>
        <taxon>Eukaryota</taxon>
        <taxon>Metazoa</taxon>
        <taxon>Chordata</taxon>
        <taxon>Craniata</taxon>
        <taxon>Vertebrata</taxon>
        <taxon>Euteleostomi</taxon>
        <taxon>Mammalia</taxon>
        <taxon>Eutheria</taxon>
        <taxon>Euarchontoglires</taxon>
        <taxon>Glires</taxon>
        <taxon>Rodentia</taxon>
        <taxon>Myomorpha</taxon>
        <taxon>Muroidea</taxon>
        <taxon>Cricetidae</taxon>
        <taxon>Arvicolinae</taxon>
        <taxon>Myodes</taxon>
    </lineage>
</organism>
<keyword evidence="2" id="KW-1185">Reference proteome</keyword>
<protein>
    <recommendedName>
        <fullName evidence="3">Hormonally up-regulated neu tumor-associated kinase</fullName>
    </recommendedName>
</protein>
<dbReference type="EMBL" id="JBBHLL010000149">
    <property type="protein sequence ID" value="KAK7812611.1"/>
    <property type="molecule type" value="Genomic_DNA"/>
</dbReference>
<comment type="caution">
    <text evidence="1">The sequence shown here is derived from an EMBL/GenBank/DDBJ whole genome shotgun (WGS) entry which is preliminary data.</text>
</comment>
<gene>
    <name evidence="1" type="ORF">U0070_021591</name>
</gene>
<evidence type="ECO:0008006" key="3">
    <source>
        <dbReference type="Google" id="ProtNLM"/>
    </source>
</evidence>
<accession>A0AAW0IDV8</accession>
<dbReference type="AlphaFoldDB" id="A0AAW0IDV8"/>
<reference evidence="1 2" key="1">
    <citation type="journal article" date="2023" name="bioRxiv">
        <title>Conserved and derived expression patterns and positive selection on dental genes reveal complex evolutionary context of ever-growing rodent molars.</title>
        <authorList>
            <person name="Calamari Z.T."/>
            <person name="Song A."/>
            <person name="Cohen E."/>
            <person name="Akter M."/>
            <person name="Roy R.D."/>
            <person name="Hallikas O."/>
            <person name="Christensen M.M."/>
            <person name="Li P."/>
            <person name="Marangoni P."/>
            <person name="Jernvall J."/>
            <person name="Klein O.D."/>
        </authorList>
    </citation>
    <scope>NUCLEOTIDE SEQUENCE [LARGE SCALE GENOMIC DNA]</scope>
    <source>
        <strain evidence="1">V071</strain>
    </source>
</reference>